<dbReference type="PATRIC" id="fig|886738.10.peg.1626"/>
<dbReference type="Pfam" id="PF04199">
    <property type="entry name" value="Cyclase"/>
    <property type="match status" value="1"/>
</dbReference>
<dbReference type="Proteomes" id="UP000004348">
    <property type="component" value="Chromosome"/>
</dbReference>
<protein>
    <submittedName>
        <fullName evidence="8">Cyclase family protein</fullName>
    </submittedName>
</protein>
<dbReference type="GO" id="GO:0004061">
    <property type="term" value="F:arylformamidase activity"/>
    <property type="evidence" value="ECO:0007669"/>
    <property type="project" value="InterPro"/>
</dbReference>
<sequence length="217" mass="24503">MKPIDLTLTVSPSTPTFPGSPKTQFILWSTLKDDGYNLELLFLSSHTGTHLDAPYHFVKNGIKVHQISLERLMGNAILIKIKKGKNQAITKNDLITFERKNNNIPKHSSIIFHTEWQNYLNSDFYFIDNPGLSQSAANYLVSKEVNLVGIDSPNIDLGKDKTYSVHKIFAKHNVLIVENLSNLNKIHSKHFDFIILPLKLKDATGSPVRALAIQRTK</sequence>
<dbReference type="PANTHER" id="PTHR31118:SF12">
    <property type="entry name" value="CYCLASE-LIKE PROTEIN 2"/>
    <property type="match status" value="1"/>
</dbReference>
<gene>
    <name evidence="8" type="ORF">Nlim_1489</name>
</gene>
<keyword evidence="7" id="KW-0823">Tryptophan catabolism</keyword>
<dbReference type="EMBL" id="AEGP01000050">
    <property type="protein sequence ID" value="EGG41690.1"/>
    <property type="molecule type" value="Genomic_DNA"/>
</dbReference>
<dbReference type="HOGENOM" id="CLU_030671_2_0_2"/>
<evidence type="ECO:0000256" key="7">
    <source>
        <dbReference type="ARBA" id="ARBA00023079"/>
    </source>
</evidence>
<comment type="subunit">
    <text evidence="3">Homodimer.</text>
</comment>
<name>F3KLV6_9ARCH</name>
<accession>F3KLV6</accession>
<dbReference type="InterPro" id="IPR007325">
    <property type="entry name" value="KFase/CYL"/>
</dbReference>
<proteinExistence type="predicted"/>
<dbReference type="GO" id="GO:0019441">
    <property type="term" value="P:L-tryptophan catabolic process to kynurenine"/>
    <property type="evidence" value="ECO:0007669"/>
    <property type="project" value="InterPro"/>
</dbReference>
<evidence type="ECO:0000256" key="6">
    <source>
        <dbReference type="ARBA" id="ARBA00022833"/>
    </source>
</evidence>
<dbReference type="FunFam" id="3.50.30.50:FF:000001">
    <property type="entry name" value="Kynurenine formamidase"/>
    <property type="match status" value="1"/>
</dbReference>
<evidence type="ECO:0000256" key="1">
    <source>
        <dbReference type="ARBA" id="ARBA00001947"/>
    </source>
</evidence>
<organism evidence="8">
    <name type="scientific">Candidatus Nitrosarchaeum limnium SFB1</name>
    <dbReference type="NCBI Taxonomy" id="886738"/>
    <lineage>
        <taxon>Archaea</taxon>
        <taxon>Nitrososphaerota</taxon>
        <taxon>Nitrososphaeria</taxon>
        <taxon>Nitrosopumilales</taxon>
        <taxon>Nitrosopumilaceae</taxon>
        <taxon>Nitrosarchaeum</taxon>
    </lineage>
</organism>
<dbReference type="STRING" id="886738.Nlim_1489"/>
<keyword evidence="5" id="KW-0378">Hydrolase</keyword>
<dbReference type="AlphaFoldDB" id="F3KLV6"/>
<keyword evidence="6" id="KW-0862">Zinc</keyword>
<evidence type="ECO:0000256" key="3">
    <source>
        <dbReference type="ARBA" id="ARBA00011738"/>
    </source>
</evidence>
<dbReference type="SUPFAM" id="SSF102198">
    <property type="entry name" value="Putative cyclase"/>
    <property type="match status" value="1"/>
</dbReference>
<comment type="pathway">
    <text evidence="2">Amino-acid degradation.</text>
</comment>
<keyword evidence="4" id="KW-0479">Metal-binding</keyword>
<evidence type="ECO:0000256" key="5">
    <source>
        <dbReference type="ARBA" id="ARBA00022801"/>
    </source>
</evidence>
<evidence type="ECO:0000256" key="2">
    <source>
        <dbReference type="ARBA" id="ARBA00005023"/>
    </source>
</evidence>
<comment type="caution">
    <text evidence="8">The sequence shown here is derived from an EMBL/GenBank/DDBJ whole genome shotgun (WGS) entry which is preliminary data.</text>
</comment>
<dbReference type="Gene3D" id="3.50.30.50">
    <property type="entry name" value="Putative cyclase"/>
    <property type="match status" value="1"/>
</dbReference>
<dbReference type="InterPro" id="IPR037175">
    <property type="entry name" value="KFase_sf"/>
</dbReference>
<dbReference type="GO" id="GO:0046872">
    <property type="term" value="F:metal ion binding"/>
    <property type="evidence" value="ECO:0007669"/>
    <property type="project" value="UniProtKB-KW"/>
</dbReference>
<dbReference type="PANTHER" id="PTHR31118">
    <property type="entry name" value="CYCLASE-LIKE PROTEIN 2"/>
    <property type="match status" value="1"/>
</dbReference>
<evidence type="ECO:0000256" key="4">
    <source>
        <dbReference type="ARBA" id="ARBA00022723"/>
    </source>
</evidence>
<reference evidence="8" key="1">
    <citation type="journal article" date="2011" name="PLoS ONE">
        <title>Genome of a low-salinity ammonia-oxidizing archaeon determined by single-cell and metagenomic analysis.</title>
        <authorList>
            <person name="Blainey P.C."/>
            <person name="Mosier A.C."/>
            <person name="Potanina A."/>
            <person name="Francis C.A."/>
            <person name="Quake S.R."/>
        </authorList>
    </citation>
    <scope>NUCLEOTIDE SEQUENCE [LARGE SCALE GENOMIC DNA]</scope>
    <source>
        <strain evidence="8">SFB1</strain>
    </source>
</reference>
<comment type="cofactor">
    <cofactor evidence="1">
        <name>Zn(2+)</name>
        <dbReference type="ChEBI" id="CHEBI:29105"/>
    </cofactor>
</comment>
<evidence type="ECO:0000313" key="8">
    <source>
        <dbReference type="EMBL" id="EGG41690.1"/>
    </source>
</evidence>